<dbReference type="SUPFAM" id="SSF52129">
    <property type="entry name" value="Caspase-like"/>
    <property type="match status" value="1"/>
</dbReference>
<evidence type="ECO:0000313" key="3">
    <source>
        <dbReference type="EMBL" id="OYD14425.1"/>
    </source>
</evidence>
<dbReference type="SUPFAM" id="SSF49265">
    <property type="entry name" value="Fibronectin type III"/>
    <property type="match status" value="1"/>
</dbReference>
<organism evidence="3 5">
    <name type="scientific">candidate division WOR-3 bacterium JGI_Cruoil_03_44_89</name>
    <dbReference type="NCBI Taxonomy" id="1973748"/>
    <lineage>
        <taxon>Bacteria</taxon>
        <taxon>Bacteria division WOR-3</taxon>
    </lineage>
</organism>
<dbReference type="InterPro" id="IPR013783">
    <property type="entry name" value="Ig-like_fold"/>
</dbReference>
<dbReference type="SUPFAM" id="SSF49384">
    <property type="entry name" value="Carbohydrate-binding domain"/>
    <property type="match status" value="1"/>
</dbReference>
<feature type="domain" description="Gingipain" evidence="1">
    <location>
        <begin position="85"/>
        <end position="418"/>
    </location>
</feature>
<feature type="domain" description="FlgD/Vpr Ig-like" evidence="2">
    <location>
        <begin position="792"/>
        <end position="853"/>
    </location>
</feature>
<dbReference type="CDD" id="cd08547">
    <property type="entry name" value="Type_II_cohesin"/>
    <property type="match status" value="1"/>
</dbReference>
<protein>
    <recommendedName>
        <fullName evidence="6">FlgD Ig-like domain-containing protein</fullName>
    </recommendedName>
</protein>
<dbReference type="Pfam" id="PF13860">
    <property type="entry name" value="FlgD_ig"/>
    <property type="match status" value="1"/>
</dbReference>
<evidence type="ECO:0000313" key="4">
    <source>
        <dbReference type="EMBL" id="OYD16471.1"/>
    </source>
</evidence>
<evidence type="ECO:0000313" key="5">
    <source>
        <dbReference type="Proteomes" id="UP000215215"/>
    </source>
</evidence>
<gene>
    <name evidence="4" type="ORF">CH333_03340</name>
    <name evidence="3" type="ORF">CH333_08075</name>
</gene>
<dbReference type="GO" id="GO:0006508">
    <property type="term" value="P:proteolysis"/>
    <property type="evidence" value="ECO:0007669"/>
    <property type="project" value="InterPro"/>
</dbReference>
<dbReference type="InterPro" id="IPR036116">
    <property type="entry name" value="FN3_sf"/>
</dbReference>
<dbReference type="Gene3D" id="2.60.40.4070">
    <property type="match status" value="1"/>
</dbReference>
<dbReference type="NCBIfam" id="TIGR04183">
    <property type="entry name" value="Por_Secre_tail"/>
    <property type="match status" value="1"/>
</dbReference>
<dbReference type="InterPro" id="IPR029030">
    <property type="entry name" value="Caspase-like_dom_sf"/>
</dbReference>
<dbReference type="AlphaFoldDB" id="A0A235BS81"/>
<evidence type="ECO:0000259" key="2">
    <source>
        <dbReference type="Pfam" id="PF13860"/>
    </source>
</evidence>
<dbReference type="Proteomes" id="UP000215215">
    <property type="component" value="Unassembled WGS sequence"/>
</dbReference>
<dbReference type="Gene3D" id="2.60.40.680">
    <property type="match status" value="1"/>
</dbReference>
<dbReference type="EMBL" id="NOZQ01000184">
    <property type="protein sequence ID" value="OYD14425.1"/>
    <property type="molecule type" value="Genomic_DNA"/>
</dbReference>
<accession>A0A235BS81</accession>
<sequence>MMVRELAVMSYIALCGVALSGAPQDEVTLLRWAGPPGSRPGTFKEWIAVHPYTNFSVKTGKMVIGDGRSGIVAIITEESITSSLTNELNQLILDLQQEGYTVMSYEVSGGPPDSLRSFLYDLYNSDNIEGALFIGNLPIAWFQVANDFNEYGYAEWPVDLFYMDLDGEWSDDFRHVGDGLVPGQDSIFDGHSGNLSPEIYIGRLVPTGIGYDTLLIKNYLTKDDAYRRNNIELQHRAMVYVDDDWEYWAPSWSSNVSLLYDDVLCVSDPNTTRASDYRVRLDTVRAWVSVFAHSWPGGHQFYYNDHNSVDYYWSSEYTSQDPPANFYNHFACSFARYTENGYGGGRTIFNQNYGVGAIGSTKTGSMLEFYFFYLPLSQEKTIGEAFREWFAHITQWGVSFDELCWHYGMTLLGDPFLKPSGHDLSSCVCTLSVADGCGPPLSEDNPINIELDNPMGITGVQFLLKFDGSLLTVDSIATTSRSSFMNLGYSICPDSVRISMQSTVRDSILPGEGPIVEVLFDVDDGAVFGDSTQLHLEDCVLSGAFVQFTFCVSENGLFYFIDVPPIPSPITPDSGSFISDNTPLFDWCDATCATKYWLQIEDDIGFPSPLIDDSTLTSSVYIPTSPLADSLYYWRVCAGNRFGWSDWSSPFNLTIDTRPPVIESTTVWCDTSYMGPFEIYTDVGDVNGVDSVYLCYRTDIGPEWTYLQMTPIETIHYFAEIPEQASHNTLVSYYIRACDIAIAPNVSTDPPNAPDSCYTFTAGLVGVEDAEDEKPSKFFAGQNYPNPFFKKTTISFGLPIDSRVYMAIYDILGKRVATLVDEQLKAGYHEIKWNGIGNSGRRLPAGIYFYHMRAGKFESTRKMFIVR</sequence>
<dbReference type="InterPro" id="IPR025965">
    <property type="entry name" value="FlgD/Vpr_Ig-like"/>
</dbReference>
<dbReference type="GO" id="GO:0008234">
    <property type="term" value="F:cysteine-type peptidase activity"/>
    <property type="evidence" value="ECO:0007669"/>
    <property type="project" value="InterPro"/>
</dbReference>
<dbReference type="InterPro" id="IPR008965">
    <property type="entry name" value="CBM2/CBM3_carb-bd_dom_sf"/>
</dbReference>
<comment type="caution">
    <text evidence="3">The sequence shown here is derived from an EMBL/GenBank/DDBJ whole genome shotgun (WGS) entry which is preliminary data.</text>
</comment>
<name>A0A235BS81_UNCW3</name>
<dbReference type="InterPro" id="IPR026444">
    <property type="entry name" value="Secre_tail"/>
</dbReference>
<evidence type="ECO:0000259" key="1">
    <source>
        <dbReference type="Pfam" id="PF01364"/>
    </source>
</evidence>
<reference evidence="3 5" key="1">
    <citation type="submission" date="2017-07" db="EMBL/GenBank/DDBJ databases">
        <title>Recovery of genomes from metagenomes via a dereplication, aggregation, and scoring strategy.</title>
        <authorList>
            <person name="Sieber C.M."/>
            <person name="Probst A.J."/>
            <person name="Sharrar A."/>
            <person name="Thomas B.C."/>
            <person name="Hess M."/>
            <person name="Tringe S.G."/>
            <person name="Banfield J.F."/>
        </authorList>
    </citation>
    <scope>NUCLEOTIDE SEQUENCE [LARGE SCALE GENOMIC DNA]</scope>
    <source>
        <strain evidence="3">JGI_Cruoil_03_44_89</strain>
    </source>
</reference>
<proteinExistence type="predicted"/>
<dbReference type="Pfam" id="PF01364">
    <property type="entry name" value="Peptidase_C25"/>
    <property type="match status" value="1"/>
</dbReference>
<dbReference type="EMBL" id="NOZQ01000064">
    <property type="protein sequence ID" value="OYD16471.1"/>
    <property type="molecule type" value="Genomic_DNA"/>
</dbReference>
<evidence type="ECO:0008006" key="6">
    <source>
        <dbReference type="Google" id="ProtNLM"/>
    </source>
</evidence>
<dbReference type="Gene3D" id="2.60.40.10">
    <property type="entry name" value="Immunoglobulins"/>
    <property type="match status" value="1"/>
</dbReference>
<dbReference type="InterPro" id="IPR001769">
    <property type="entry name" value="Gingipain"/>
</dbReference>
<dbReference type="GO" id="GO:0030246">
    <property type="term" value="F:carbohydrate binding"/>
    <property type="evidence" value="ECO:0007669"/>
    <property type="project" value="InterPro"/>
</dbReference>